<feature type="binding site" evidence="9">
    <location>
        <position position="238"/>
    </location>
    <ligand>
        <name>Fe cation</name>
        <dbReference type="ChEBI" id="CHEBI:24875"/>
        <label>2</label>
    </ligand>
</feature>
<keyword evidence="7 9" id="KW-0503">Monooxygenase</keyword>
<comment type="catalytic activity">
    <reaction evidence="1 9">
        <text>[eIF5A protein]-deoxyhypusine + AH2 + O2 = [eIF5A protein]-hypusine + A + H2O</text>
        <dbReference type="Rhea" id="RHEA:14101"/>
        <dbReference type="Rhea" id="RHEA-COMP:10144"/>
        <dbReference type="Rhea" id="RHEA-COMP:12592"/>
        <dbReference type="ChEBI" id="CHEBI:13193"/>
        <dbReference type="ChEBI" id="CHEBI:15377"/>
        <dbReference type="ChEBI" id="CHEBI:15379"/>
        <dbReference type="ChEBI" id="CHEBI:17499"/>
        <dbReference type="ChEBI" id="CHEBI:82657"/>
        <dbReference type="ChEBI" id="CHEBI:91175"/>
        <dbReference type="EC" id="1.14.99.29"/>
    </reaction>
</comment>
<reference evidence="11 12" key="1">
    <citation type="submission" date="2024-06" db="EMBL/GenBank/DDBJ databases">
        <authorList>
            <person name="Kraege A."/>
            <person name="Thomma B."/>
        </authorList>
    </citation>
    <scope>NUCLEOTIDE SEQUENCE [LARGE SCALE GENOMIC DNA]</scope>
</reference>
<feature type="region of interest" description="Disordered" evidence="10">
    <location>
        <begin position="95"/>
        <end position="155"/>
    </location>
</feature>
<evidence type="ECO:0000256" key="1">
    <source>
        <dbReference type="ARBA" id="ARBA00000068"/>
    </source>
</evidence>
<keyword evidence="5 9" id="KW-0560">Oxidoreductase</keyword>
<evidence type="ECO:0000256" key="7">
    <source>
        <dbReference type="ARBA" id="ARBA00023033"/>
    </source>
</evidence>
<feature type="binding site" evidence="9">
    <location>
        <position position="206"/>
    </location>
    <ligand>
        <name>Fe cation</name>
        <dbReference type="ChEBI" id="CHEBI:24875"/>
        <label>2</label>
    </ligand>
</feature>
<dbReference type="HAMAP" id="MF_03101">
    <property type="entry name" value="Deoxyhypusine_hydroxylase"/>
    <property type="match status" value="1"/>
</dbReference>
<dbReference type="Pfam" id="PF13646">
    <property type="entry name" value="HEAT_2"/>
    <property type="match status" value="1"/>
</dbReference>
<dbReference type="EC" id="1.14.99.29" evidence="9"/>
<dbReference type="PANTHER" id="PTHR12697:SF5">
    <property type="entry name" value="DEOXYHYPUSINE HYDROXYLASE"/>
    <property type="match status" value="1"/>
</dbReference>
<keyword evidence="6 9" id="KW-0408">Iron</keyword>
<feature type="binding site" evidence="9">
    <location>
        <position position="14"/>
    </location>
    <ligand>
        <name>Fe cation</name>
        <dbReference type="ChEBI" id="CHEBI:24875"/>
        <label>1</label>
    </ligand>
</feature>
<dbReference type="InterPro" id="IPR011989">
    <property type="entry name" value="ARM-like"/>
</dbReference>
<evidence type="ECO:0000256" key="4">
    <source>
        <dbReference type="ARBA" id="ARBA00022737"/>
    </source>
</evidence>
<dbReference type="EMBL" id="CAXHTA020000021">
    <property type="protein sequence ID" value="CAL5229893.1"/>
    <property type="molecule type" value="Genomic_DNA"/>
</dbReference>
<evidence type="ECO:0000256" key="9">
    <source>
        <dbReference type="HAMAP-Rule" id="MF_03101"/>
    </source>
</evidence>
<dbReference type="SMART" id="SM00567">
    <property type="entry name" value="EZ_HEAT"/>
    <property type="match status" value="5"/>
</dbReference>
<comment type="caution">
    <text evidence="11">The sequence shown here is derived from an EMBL/GenBank/DDBJ whole genome shotgun (WGS) entry which is preliminary data.</text>
</comment>
<dbReference type="Pfam" id="PF03130">
    <property type="entry name" value="HEAT_PBS"/>
    <property type="match status" value="1"/>
</dbReference>
<proteinExistence type="inferred from homology"/>
<comment type="cofactor">
    <cofactor evidence="9">
        <name>Fe(2+)</name>
        <dbReference type="ChEBI" id="CHEBI:29033"/>
    </cofactor>
    <text evidence="9">Binds 2 Fe(2+) ions per subunit.</text>
</comment>
<accession>A0ABP1GGT5</accession>
<evidence type="ECO:0000256" key="2">
    <source>
        <dbReference type="ARBA" id="ARBA00005041"/>
    </source>
</evidence>
<feature type="binding site" evidence="9">
    <location>
        <position position="15"/>
    </location>
    <ligand>
        <name>Fe cation</name>
        <dbReference type="ChEBI" id="CHEBI:24875"/>
        <label>1</label>
    </ligand>
</feature>
<feature type="binding site" evidence="9">
    <location>
        <position position="48"/>
    </location>
    <ligand>
        <name>Fe cation</name>
        <dbReference type="ChEBI" id="CHEBI:24875"/>
        <label>1</label>
    </ligand>
</feature>
<evidence type="ECO:0000256" key="10">
    <source>
        <dbReference type="SAM" id="MobiDB-lite"/>
    </source>
</evidence>
<comment type="pathway">
    <text evidence="2 9">Protein modification; eIF5A hypusination.</text>
</comment>
<keyword evidence="12" id="KW-1185">Reference proteome</keyword>
<keyword evidence="4" id="KW-0677">Repeat</keyword>
<feature type="compositionally biased region" description="Low complexity" evidence="10">
    <location>
        <begin position="106"/>
        <end position="120"/>
    </location>
</feature>
<feature type="binding site" evidence="9">
    <location>
        <position position="47"/>
    </location>
    <ligand>
        <name>Fe cation</name>
        <dbReference type="ChEBI" id="CHEBI:24875"/>
        <label>1</label>
    </ligand>
</feature>
<organism evidence="11 12">
    <name type="scientific">Coccomyxa viridis</name>
    <dbReference type="NCBI Taxonomy" id="1274662"/>
    <lineage>
        <taxon>Eukaryota</taxon>
        <taxon>Viridiplantae</taxon>
        <taxon>Chlorophyta</taxon>
        <taxon>core chlorophytes</taxon>
        <taxon>Trebouxiophyceae</taxon>
        <taxon>Trebouxiophyceae incertae sedis</taxon>
        <taxon>Coccomyxaceae</taxon>
        <taxon>Coccomyxa</taxon>
    </lineage>
</organism>
<evidence type="ECO:0000256" key="6">
    <source>
        <dbReference type="ARBA" id="ARBA00023004"/>
    </source>
</evidence>
<evidence type="ECO:0000313" key="12">
    <source>
        <dbReference type="Proteomes" id="UP001497392"/>
    </source>
</evidence>
<dbReference type="Gene3D" id="1.25.10.10">
    <property type="entry name" value="Leucine-rich Repeat Variant"/>
    <property type="match status" value="2"/>
</dbReference>
<feature type="binding site" evidence="9">
    <location>
        <position position="205"/>
    </location>
    <ligand>
        <name>Fe cation</name>
        <dbReference type="ChEBI" id="CHEBI:24875"/>
        <label>2</label>
    </ligand>
</feature>
<evidence type="ECO:0000313" key="11">
    <source>
        <dbReference type="EMBL" id="CAL5229893.1"/>
    </source>
</evidence>
<dbReference type="PANTHER" id="PTHR12697">
    <property type="entry name" value="PBS LYASE HEAT-LIKE PROTEIN"/>
    <property type="match status" value="1"/>
</dbReference>
<dbReference type="InterPro" id="IPR027517">
    <property type="entry name" value="Deoxyhypusine_hydroxylase"/>
</dbReference>
<comment type="similarity">
    <text evidence="9">Belongs to the deoxyhypusine hydroxylase family.</text>
</comment>
<evidence type="ECO:0000256" key="8">
    <source>
        <dbReference type="ARBA" id="ARBA00023256"/>
    </source>
</evidence>
<name>A0ABP1GGT5_9CHLO</name>
<feature type="compositionally biased region" description="Low complexity" evidence="10">
    <location>
        <begin position="146"/>
        <end position="155"/>
    </location>
</feature>
<protein>
    <recommendedName>
        <fullName evidence="9">Deoxyhypusine hydroxylase</fullName>
        <shortName evidence="9">DOHH</shortName>
        <ecNumber evidence="9">1.14.99.29</ecNumber>
    </recommendedName>
    <alternativeName>
        <fullName evidence="9">Deoxyhypusine dioxygenase</fullName>
    </alternativeName>
    <alternativeName>
        <fullName evidence="9">Deoxyhypusine monooxygenase</fullName>
    </alternativeName>
</protein>
<feature type="binding site" evidence="9">
    <location>
        <position position="239"/>
    </location>
    <ligand>
        <name>Fe cation</name>
        <dbReference type="ChEBI" id="CHEBI:24875"/>
        <label>2</label>
    </ligand>
</feature>
<dbReference type="InterPro" id="IPR004155">
    <property type="entry name" value="PBS_lyase_HEAT"/>
</dbReference>
<dbReference type="Proteomes" id="UP001497392">
    <property type="component" value="Unassembled WGS sequence"/>
</dbReference>
<keyword evidence="8 9" id="KW-0386">Hypusine biosynthesis</keyword>
<sequence>MTDALADASALFRHEVAYCLGQRQEATALPSLRATLRDSSEHPMVRHEAGEALGAIGTPECLQLLEQYQKDPCLEVAQTCQLALQRIQYYNRLQSSASSNPEQPFTPGTAATSSSPSSAPRGVLEGTHNSTGAAEESASPYLSVDPAPAAPASTPTEQLRATLLDERAPIFERYRALFALRNKGGVEAVRALDDCMQSDSALLKHEVAYVLGQMQDAAALDCLERVLRDERENPMVRHEAAEALGSIADRRCVCLLETYSKDVEPIVAESCVVALDMLEYEESGELQYVDSGIVAQTAVAAC</sequence>
<gene>
    <name evidence="11" type="primary">g13309</name>
    <name evidence="11" type="ORF">VP750_LOCUS11799</name>
</gene>
<dbReference type="InterPro" id="IPR016024">
    <property type="entry name" value="ARM-type_fold"/>
</dbReference>
<evidence type="ECO:0000256" key="5">
    <source>
        <dbReference type="ARBA" id="ARBA00023002"/>
    </source>
</evidence>
<evidence type="ECO:0000256" key="3">
    <source>
        <dbReference type="ARBA" id="ARBA00022723"/>
    </source>
</evidence>
<comment type="function">
    <text evidence="9">Catalyzes the hydroxylation of the N(6)-(4-aminobutyl)-L-lysine intermediate to form hypusine, an essential post-translational modification only found in mature eIF-5A factor.</text>
</comment>
<dbReference type="SUPFAM" id="SSF48371">
    <property type="entry name" value="ARM repeat"/>
    <property type="match status" value="1"/>
</dbReference>
<keyword evidence="3 9" id="KW-0479">Metal-binding</keyword>